<protein>
    <submittedName>
        <fullName evidence="3">Uncharacterized protein</fullName>
    </submittedName>
</protein>
<dbReference type="EMBL" id="CP017755">
    <property type="protein sequence ID" value="AOZ09560.1"/>
    <property type="molecule type" value="Genomic_DNA"/>
</dbReference>
<feature type="region of interest" description="Disordered" evidence="1">
    <location>
        <begin position="128"/>
        <end position="156"/>
    </location>
</feature>
<keyword evidence="2" id="KW-1133">Transmembrane helix</keyword>
<evidence type="ECO:0000256" key="1">
    <source>
        <dbReference type="SAM" id="MobiDB-lite"/>
    </source>
</evidence>
<keyword evidence="2" id="KW-0812">Transmembrane</keyword>
<organism evidence="3 4">
    <name type="scientific">Cupriavidus malaysiensis</name>
    <dbReference type="NCBI Taxonomy" id="367825"/>
    <lineage>
        <taxon>Bacteria</taxon>
        <taxon>Pseudomonadati</taxon>
        <taxon>Pseudomonadota</taxon>
        <taxon>Betaproteobacteria</taxon>
        <taxon>Burkholderiales</taxon>
        <taxon>Burkholderiaceae</taxon>
        <taxon>Cupriavidus</taxon>
    </lineage>
</organism>
<keyword evidence="2" id="KW-0472">Membrane</keyword>
<name>A0A1D9IBU7_9BURK</name>
<accession>A0A1D9IBU7</accession>
<gene>
    <name evidence="3" type="ORF">BKK80_27885</name>
</gene>
<keyword evidence="4" id="KW-1185">Reference proteome</keyword>
<dbReference type="Proteomes" id="UP000177515">
    <property type="component" value="Chromosome 2"/>
</dbReference>
<reference evidence="3 4" key="1">
    <citation type="submission" date="2016-10" db="EMBL/GenBank/DDBJ databases">
        <title>Complete genome sequences of three Cupriavidus strains isolated from various Malaysian environments.</title>
        <authorList>
            <person name="Abdullah A.A.-A."/>
            <person name="Shafie N.A.H."/>
            <person name="Lau N.S."/>
        </authorList>
    </citation>
    <scope>NUCLEOTIDE SEQUENCE [LARGE SCALE GENOMIC DNA]</scope>
    <source>
        <strain evidence="3 4">USMAA1020</strain>
    </source>
</reference>
<proteinExistence type="predicted"/>
<evidence type="ECO:0000313" key="4">
    <source>
        <dbReference type="Proteomes" id="UP000177515"/>
    </source>
</evidence>
<evidence type="ECO:0000313" key="3">
    <source>
        <dbReference type="EMBL" id="AOZ09560.1"/>
    </source>
</evidence>
<feature type="compositionally biased region" description="Pro residues" evidence="1">
    <location>
        <begin position="144"/>
        <end position="156"/>
    </location>
</feature>
<evidence type="ECO:0000256" key="2">
    <source>
        <dbReference type="SAM" id="Phobius"/>
    </source>
</evidence>
<feature type="transmembrane region" description="Helical" evidence="2">
    <location>
        <begin position="104"/>
        <end position="121"/>
    </location>
</feature>
<sequence>MSRAEDIPPLYRGVLLLLLFLLQLLTPLLHGHFGTPGRTGWHMHVFQQSAMYGYSQMPHGIPVEVGAAAQSGSGDAVAVAQEPLEVDVQTAIGPLLMTLEVRPAAVLVALACALVALLGTLDNAPPLRWRPRTALPPRRWRGPARPPPAQAPPLLS</sequence>